<proteinExistence type="predicted"/>
<keyword evidence="3" id="KW-1185">Reference proteome</keyword>
<gene>
    <name evidence="2" type="ORF">M501DRAFT_1000219</name>
</gene>
<evidence type="ECO:0000313" key="2">
    <source>
        <dbReference type="EMBL" id="KAF2834579.1"/>
    </source>
</evidence>
<name>A0A9P4S1S7_9PEZI</name>
<organism evidence="2 3">
    <name type="scientific">Patellaria atrata CBS 101060</name>
    <dbReference type="NCBI Taxonomy" id="1346257"/>
    <lineage>
        <taxon>Eukaryota</taxon>
        <taxon>Fungi</taxon>
        <taxon>Dikarya</taxon>
        <taxon>Ascomycota</taxon>
        <taxon>Pezizomycotina</taxon>
        <taxon>Dothideomycetes</taxon>
        <taxon>Dothideomycetes incertae sedis</taxon>
        <taxon>Patellariales</taxon>
        <taxon>Patellariaceae</taxon>
        <taxon>Patellaria</taxon>
    </lineage>
</organism>
<reference evidence="2" key="1">
    <citation type="journal article" date="2020" name="Stud. Mycol.">
        <title>101 Dothideomycetes genomes: a test case for predicting lifestyles and emergence of pathogens.</title>
        <authorList>
            <person name="Haridas S."/>
            <person name="Albert R."/>
            <person name="Binder M."/>
            <person name="Bloem J."/>
            <person name="Labutti K."/>
            <person name="Salamov A."/>
            <person name="Andreopoulos B."/>
            <person name="Baker S."/>
            <person name="Barry K."/>
            <person name="Bills G."/>
            <person name="Bluhm B."/>
            <person name="Cannon C."/>
            <person name="Castanera R."/>
            <person name="Culley D."/>
            <person name="Daum C."/>
            <person name="Ezra D."/>
            <person name="Gonzalez J."/>
            <person name="Henrissat B."/>
            <person name="Kuo A."/>
            <person name="Liang C."/>
            <person name="Lipzen A."/>
            <person name="Lutzoni F."/>
            <person name="Magnuson J."/>
            <person name="Mondo S."/>
            <person name="Nolan M."/>
            <person name="Ohm R."/>
            <person name="Pangilinan J."/>
            <person name="Park H.-J."/>
            <person name="Ramirez L."/>
            <person name="Alfaro M."/>
            <person name="Sun H."/>
            <person name="Tritt A."/>
            <person name="Yoshinaga Y."/>
            <person name="Zwiers L.-H."/>
            <person name="Turgeon B."/>
            <person name="Goodwin S."/>
            <person name="Spatafora J."/>
            <person name="Crous P."/>
            <person name="Grigoriev I."/>
        </authorList>
    </citation>
    <scope>NUCLEOTIDE SEQUENCE</scope>
    <source>
        <strain evidence="2">CBS 101060</strain>
    </source>
</reference>
<dbReference type="AlphaFoldDB" id="A0A9P4S1S7"/>
<accession>A0A9P4S1S7</accession>
<evidence type="ECO:0000313" key="3">
    <source>
        <dbReference type="Proteomes" id="UP000799429"/>
    </source>
</evidence>
<dbReference type="EMBL" id="MU006117">
    <property type="protein sequence ID" value="KAF2834579.1"/>
    <property type="molecule type" value="Genomic_DNA"/>
</dbReference>
<dbReference type="Proteomes" id="UP000799429">
    <property type="component" value="Unassembled WGS sequence"/>
</dbReference>
<evidence type="ECO:0000256" key="1">
    <source>
        <dbReference type="SAM" id="Coils"/>
    </source>
</evidence>
<sequence length="104" mass="11976">MVIYPNRRGLEAVVKNLMAEKEAKEKDKEGMKEKDEVAVDKSEDTAAWALKLKVNTLMERDVAMKKAMEERDVAMKKALEKRDIIMKKEIEELKALYMGARLSC</sequence>
<comment type="caution">
    <text evidence="2">The sequence shown here is derived from an EMBL/GenBank/DDBJ whole genome shotgun (WGS) entry which is preliminary data.</text>
</comment>
<protein>
    <submittedName>
        <fullName evidence="2">Uncharacterized protein</fullName>
    </submittedName>
</protein>
<feature type="coiled-coil region" evidence="1">
    <location>
        <begin position="7"/>
        <end position="34"/>
    </location>
</feature>
<keyword evidence="1" id="KW-0175">Coiled coil</keyword>